<accession>A0A3G6J6K9</accession>
<keyword evidence="2" id="KW-1185">Reference proteome</keyword>
<gene>
    <name evidence="1" type="ORF">CCHOA_04925</name>
</gene>
<evidence type="ECO:0000313" key="2">
    <source>
        <dbReference type="Proteomes" id="UP000269019"/>
    </source>
</evidence>
<dbReference type="EMBL" id="CP033896">
    <property type="protein sequence ID" value="AZA13393.1"/>
    <property type="molecule type" value="Genomic_DNA"/>
</dbReference>
<dbReference type="Proteomes" id="UP000269019">
    <property type="component" value="Chromosome"/>
</dbReference>
<reference evidence="1 2" key="1">
    <citation type="submission" date="2018-11" db="EMBL/GenBank/DDBJ databases">
        <authorList>
            <person name="Kleinhagauer T."/>
            <person name="Glaeser S.P."/>
            <person name="Spergser J."/>
            <person name="Ruckert C."/>
            <person name="Kaempfer P."/>
            <person name="Busse H.-J."/>
        </authorList>
    </citation>
    <scope>NUCLEOTIDE SEQUENCE [LARGE SCALE GENOMIC DNA]</scope>
    <source>
        <strain evidence="1 2">200CH</strain>
    </source>
</reference>
<sequence>MHWWHALKWAAPSKNDGTGRTVLAWRGRWLDALIAEGCGMFDTFVEYRWRRCATAHRGEDRKTTPAPVVFWFQSKHHWGRWALLLPLALVDRVVSAKGAAAGNTSQCKGDDFL</sequence>
<organism evidence="1 2">
    <name type="scientific">Corynebacterium choanae</name>
    <dbReference type="NCBI Taxonomy" id="1862358"/>
    <lineage>
        <taxon>Bacteria</taxon>
        <taxon>Bacillati</taxon>
        <taxon>Actinomycetota</taxon>
        <taxon>Actinomycetes</taxon>
        <taxon>Mycobacteriales</taxon>
        <taxon>Corynebacteriaceae</taxon>
        <taxon>Corynebacterium</taxon>
    </lineage>
</organism>
<dbReference type="KEGG" id="ccho:CCHOA_04925"/>
<protein>
    <submittedName>
        <fullName evidence="1">Uncharacterized protein</fullName>
    </submittedName>
</protein>
<name>A0A3G6J6K9_9CORY</name>
<dbReference type="AlphaFoldDB" id="A0A3G6J6K9"/>
<evidence type="ECO:0000313" key="1">
    <source>
        <dbReference type="EMBL" id="AZA13393.1"/>
    </source>
</evidence>
<proteinExistence type="predicted"/>